<sequence length="1219" mass="131329">MFGRRILGGPPDGFKLLLGYQVANVLSPSASYSAGQRWFAPDQAAREHARALQHPETDFDPETGAVELHSALSSLNEATFETAQVAWTAGEADEVVLTRLKNASVIHGFHEEKVFVRMAITRADTPGGAVSAANFDGREEEVQVNLAVELLPPKIRRVELSRTAASGAVAPSLILQLLLECELEGVTRLRCAEGMLPDWDPELFSQLEGLRILNLSSCQLSSLPAGIGALTNLRELRVSFNKLSSLSAEVGSLRKLHRLIADGNLLTSIPGEIRRCAQLRELSLEANRLSAPVIDLRALAHLRSLQLFGNPLEFLPELTPCSSLRHLSLANVRIRADPSFTKWDVEIAAPPTFSRVHKLAPLFGIIFRRSSCQHPVLAGALGKIAEDAASCAIIAREVGAVQQLILMALSDSEVVVQQACKILGLLGRSALFSSDEMIQGDVLRTMLDLICSLRHKSQLAGLGVLAGLAMTSPEAARKLLSPKLHQALAELVRSGNDDVKIGALETLGNLAFQPKNRAAFMADTDLLAWISRLAQDQVEGLKKKVSVAAIRALAILGQNDEVWRAVGRPGHSGRGVRILAMDGGGMKGMAIVRLLKQIELRTQRRIYELFDLICGTSTGGILAVAIALKQLNLEQCEEIYRSLGQKVFSRPGAAAAKEEETGWKESLYKFYKSGQQSMRVAVYGCKHDAGMFEELLKEYCLLDPAHSLGNTMIDSACLNTPKCFVVSTLVSMMPANPFIFRNYELPPKDLEAAQQIKTPPGSSSHQIWQAVRASSAAPYYLDDFKCGNDRFQDGAASANNPAALALSEARLLWPDAPIDCLLSLGSGSVPLQRREKSMSAYLDIGSVLIESACSVDRIDSALATVLPLVPGLAYFRFCCEDPRCGIELDEIDPEQWALLEAATDEYIEQNDNRFGEVAALLLKGRADLAAERIDSPAALSLGAQRQVLVLEAVNSTDEAAAGMRPVDEVTSILSALPFAERCSMDVLISADASTSQPSISLAKLEQHLCSQDSRIGAVHLGMQLAGDSFILQWSHVVDAAIDPGSQAAAILEAAALPPEHTLSQLWAEGRDLLPSGAHGCVKLLGLQSQLIGSQRVVSVLHMRSTPSLLLPPAQLQQLAGALAGRIITVDAYLTTSALEALLGGGCRVVVCQTSEAESAAEPSVRSTYFATLYQELHTGSTLLQAMNGAEAAAPSLQGYFGCWQICDGVPRCFQTEEQP</sequence>
<dbReference type="SUPFAM" id="SSF48371">
    <property type="entry name" value="ARM repeat"/>
    <property type="match status" value="1"/>
</dbReference>
<dbReference type="SUPFAM" id="SSF52151">
    <property type="entry name" value="FabD/lysophospholipase-like"/>
    <property type="match status" value="1"/>
</dbReference>
<keyword evidence="6 7" id="KW-0443">Lipid metabolism</keyword>
<dbReference type="CDD" id="cd07211">
    <property type="entry name" value="Pat_PNPLA8"/>
    <property type="match status" value="1"/>
</dbReference>
<evidence type="ECO:0000259" key="9">
    <source>
        <dbReference type="PROSITE" id="PS51635"/>
    </source>
</evidence>
<dbReference type="PROSITE" id="PS51635">
    <property type="entry name" value="PNPLA"/>
    <property type="match status" value="1"/>
</dbReference>
<comment type="caution">
    <text evidence="10">The sequence shown here is derived from an EMBL/GenBank/DDBJ whole genome shotgun (WGS) entry which is preliminary data.</text>
</comment>
<keyword evidence="3" id="KW-0677">Repeat</keyword>
<evidence type="ECO:0000256" key="3">
    <source>
        <dbReference type="ARBA" id="ARBA00022737"/>
    </source>
</evidence>
<dbReference type="InterPro" id="IPR045217">
    <property type="entry name" value="PNPLA8-like"/>
</dbReference>
<gene>
    <name evidence="10" type="ORF">CVIRNUC_006430</name>
</gene>
<feature type="active site" description="Proton acceptor" evidence="7">
    <location>
        <position position="793"/>
    </location>
</feature>
<dbReference type="InterPro" id="IPR016024">
    <property type="entry name" value="ARM-type_fold"/>
</dbReference>
<evidence type="ECO:0000256" key="2">
    <source>
        <dbReference type="ARBA" id="ARBA00022614"/>
    </source>
</evidence>
<dbReference type="SUPFAM" id="SSF52058">
    <property type="entry name" value="L domain-like"/>
    <property type="match status" value="1"/>
</dbReference>
<dbReference type="GO" id="GO:0016042">
    <property type="term" value="P:lipid catabolic process"/>
    <property type="evidence" value="ECO:0007669"/>
    <property type="project" value="UniProtKB-UniRule"/>
</dbReference>
<evidence type="ECO:0000256" key="4">
    <source>
        <dbReference type="ARBA" id="ARBA00022801"/>
    </source>
</evidence>
<dbReference type="Gene3D" id="1.25.10.10">
    <property type="entry name" value="Leucine-rich Repeat Variant"/>
    <property type="match status" value="1"/>
</dbReference>
<evidence type="ECO:0000313" key="11">
    <source>
        <dbReference type="Proteomes" id="UP001314263"/>
    </source>
</evidence>
<evidence type="ECO:0000256" key="7">
    <source>
        <dbReference type="PROSITE-ProRule" id="PRU01161"/>
    </source>
</evidence>
<dbReference type="InterPro" id="IPR001611">
    <property type="entry name" value="Leu-rich_rpt"/>
</dbReference>
<keyword evidence="2" id="KW-0433">Leucine-rich repeat</keyword>
<feature type="active site" description="Nucleophile" evidence="7">
    <location>
        <position position="617"/>
    </location>
</feature>
<dbReference type="InterPro" id="IPR011989">
    <property type="entry name" value="ARM-like"/>
</dbReference>
<dbReference type="GO" id="GO:0004620">
    <property type="term" value="F:phospholipase activity"/>
    <property type="evidence" value="ECO:0007669"/>
    <property type="project" value="InterPro"/>
</dbReference>
<comment type="domain">
    <text evidence="8">The nitrogen atoms of the two glycine residues in the GGXR motif define the oxyanion hole, and stabilize the oxyanion that forms during the nucleophilic attack by the catalytic serine during substrate cleavage.</text>
</comment>
<comment type="subcellular location">
    <subcellularLocation>
        <location evidence="1">Cytoplasm</location>
        <location evidence="1">Cytoskeleton</location>
        <location evidence="1">Cilium axoneme</location>
    </subcellularLocation>
</comment>
<keyword evidence="4 7" id="KW-0378">Hydrolase</keyword>
<feature type="short sequence motif" description="DGA/G" evidence="7">
    <location>
        <begin position="793"/>
        <end position="795"/>
    </location>
</feature>
<feature type="short sequence motif" description="GXGXXG" evidence="7">
    <location>
        <begin position="583"/>
        <end position="588"/>
    </location>
</feature>
<dbReference type="SMART" id="SM00369">
    <property type="entry name" value="LRR_TYP"/>
    <property type="match status" value="4"/>
</dbReference>
<dbReference type="GO" id="GO:0016020">
    <property type="term" value="C:membrane"/>
    <property type="evidence" value="ECO:0007669"/>
    <property type="project" value="TreeGrafter"/>
</dbReference>
<evidence type="ECO:0000256" key="1">
    <source>
        <dbReference type="ARBA" id="ARBA00004430"/>
    </source>
</evidence>
<name>A0AAV1I955_9CHLO</name>
<dbReference type="AlphaFoldDB" id="A0AAV1I955"/>
<evidence type="ECO:0000256" key="8">
    <source>
        <dbReference type="RuleBase" id="RU361262"/>
    </source>
</evidence>
<feature type="domain" description="PNPLA" evidence="9">
    <location>
        <begin position="579"/>
        <end position="806"/>
    </location>
</feature>
<dbReference type="Gene3D" id="3.40.1090.10">
    <property type="entry name" value="Cytosolic phospholipase A2 catalytic domain"/>
    <property type="match status" value="1"/>
</dbReference>
<keyword evidence="5 7" id="KW-0442">Lipid degradation</keyword>
<dbReference type="Pfam" id="PF01734">
    <property type="entry name" value="Patatin"/>
    <property type="match status" value="1"/>
</dbReference>
<comment type="similarity">
    <text evidence="8">Belongs to the patatin family.</text>
</comment>
<comment type="function">
    <text evidence="8">Lipolytic acyl hydrolase (LAH).</text>
</comment>
<dbReference type="Pfam" id="PF23598">
    <property type="entry name" value="LRR_14"/>
    <property type="match status" value="1"/>
</dbReference>
<evidence type="ECO:0000256" key="6">
    <source>
        <dbReference type="ARBA" id="ARBA00023098"/>
    </source>
</evidence>
<evidence type="ECO:0000313" key="10">
    <source>
        <dbReference type="EMBL" id="CAK0783231.1"/>
    </source>
</evidence>
<proteinExistence type="inferred from homology"/>
<dbReference type="InterPro" id="IPR055414">
    <property type="entry name" value="LRR_R13L4/SHOC2-like"/>
</dbReference>
<dbReference type="InterPro" id="IPR003591">
    <property type="entry name" value="Leu-rich_rpt_typical-subtyp"/>
</dbReference>
<dbReference type="InterPro" id="IPR016035">
    <property type="entry name" value="Acyl_Trfase/lysoPLipase"/>
</dbReference>
<dbReference type="PANTHER" id="PTHR24185">
    <property type="entry name" value="CALCIUM-INDEPENDENT PHOSPHOLIPASE A2-GAMMA"/>
    <property type="match status" value="1"/>
</dbReference>
<dbReference type="InterPro" id="IPR032675">
    <property type="entry name" value="LRR_dom_sf"/>
</dbReference>
<dbReference type="Gene3D" id="3.80.10.10">
    <property type="entry name" value="Ribonuclease Inhibitor"/>
    <property type="match status" value="1"/>
</dbReference>
<dbReference type="InterPro" id="IPR002641">
    <property type="entry name" value="PNPLA_dom"/>
</dbReference>
<accession>A0AAV1I955</accession>
<organism evidence="10 11">
    <name type="scientific">Coccomyxa viridis</name>
    <dbReference type="NCBI Taxonomy" id="1274662"/>
    <lineage>
        <taxon>Eukaryota</taxon>
        <taxon>Viridiplantae</taxon>
        <taxon>Chlorophyta</taxon>
        <taxon>core chlorophytes</taxon>
        <taxon>Trebouxiophyceae</taxon>
        <taxon>Trebouxiophyceae incertae sedis</taxon>
        <taxon>Coccomyxaceae</taxon>
        <taxon>Coccomyxa</taxon>
    </lineage>
</organism>
<dbReference type="EC" id="3.1.1.-" evidence="8"/>
<dbReference type="EMBL" id="CAUYUE010000008">
    <property type="protein sequence ID" value="CAK0783231.1"/>
    <property type="molecule type" value="Genomic_DNA"/>
</dbReference>
<protein>
    <recommendedName>
        <fullName evidence="8">Patatin</fullName>
        <ecNumber evidence="8">3.1.1.-</ecNumber>
    </recommendedName>
</protein>
<dbReference type="PANTHER" id="PTHR24185:SF1">
    <property type="entry name" value="CALCIUM-INDEPENDENT PHOSPHOLIPASE A2-GAMMA"/>
    <property type="match status" value="1"/>
</dbReference>
<evidence type="ECO:0000256" key="5">
    <source>
        <dbReference type="ARBA" id="ARBA00022963"/>
    </source>
</evidence>
<feature type="short sequence motif" description="GXSXG" evidence="7">
    <location>
        <begin position="615"/>
        <end position="619"/>
    </location>
</feature>
<dbReference type="Proteomes" id="UP001314263">
    <property type="component" value="Unassembled WGS sequence"/>
</dbReference>
<dbReference type="GO" id="GO:0005930">
    <property type="term" value="C:axoneme"/>
    <property type="evidence" value="ECO:0007669"/>
    <property type="project" value="UniProtKB-SubCell"/>
</dbReference>
<dbReference type="PROSITE" id="PS51450">
    <property type="entry name" value="LRR"/>
    <property type="match status" value="1"/>
</dbReference>
<reference evidence="10 11" key="1">
    <citation type="submission" date="2023-10" db="EMBL/GenBank/DDBJ databases">
        <authorList>
            <person name="Maclean D."/>
            <person name="Macfadyen A."/>
        </authorList>
    </citation>
    <scope>NUCLEOTIDE SEQUENCE [LARGE SCALE GENOMIC DNA]</scope>
</reference>
<dbReference type="GO" id="GO:0006631">
    <property type="term" value="P:fatty acid metabolic process"/>
    <property type="evidence" value="ECO:0007669"/>
    <property type="project" value="TreeGrafter"/>
</dbReference>
<keyword evidence="11" id="KW-1185">Reference proteome</keyword>